<accession>A0A1N6F1Y1</accession>
<name>A0A1N6F1Y1_9FLAO</name>
<evidence type="ECO:0000259" key="3">
    <source>
        <dbReference type="Pfam" id="PF13505"/>
    </source>
</evidence>
<keyword evidence="5" id="KW-1185">Reference proteome</keyword>
<sequence>MKKKFFAVTIAIFGFSNAQIAKGTAYLSGQVSYAHEKDNNVNSKKTNVTIMPTAGFFVAPNLAIGAGIGYVNTKFTKDQTINGMAGVFRFNNINEQSALRIAPFARKYWTLSEKLFFFGQLEIPVEFGREEYEAHSSFVGDFGDYSVNNSNGKTKFTTVGVNIKPGLDYFLNKNWSIEATLGEFGYSNYKVNDTDYSKDIYNFGVNLASVGIGIKYVFAK</sequence>
<protein>
    <submittedName>
        <fullName evidence="4">Outer membrane protein beta-barrel domain-containing protein</fullName>
    </submittedName>
</protein>
<dbReference type="InterPro" id="IPR027385">
    <property type="entry name" value="Beta-barrel_OMP"/>
</dbReference>
<dbReference type="Pfam" id="PF13505">
    <property type="entry name" value="OMP_b-brl"/>
    <property type="match status" value="1"/>
</dbReference>
<evidence type="ECO:0000256" key="1">
    <source>
        <dbReference type="ARBA" id="ARBA00022729"/>
    </source>
</evidence>
<dbReference type="OrthoDB" id="945117at2"/>
<feature type="domain" description="Outer membrane protein beta-barrel" evidence="3">
    <location>
        <begin position="11"/>
        <end position="206"/>
    </location>
</feature>
<organism evidence="4 5">
    <name type="scientific">Chryseobacterium scophthalmum</name>
    <dbReference type="NCBI Taxonomy" id="59733"/>
    <lineage>
        <taxon>Bacteria</taxon>
        <taxon>Pseudomonadati</taxon>
        <taxon>Bacteroidota</taxon>
        <taxon>Flavobacteriia</taxon>
        <taxon>Flavobacteriales</taxon>
        <taxon>Weeksellaceae</taxon>
        <taxon>Chryseobacterium group</taxon>
        <taxon>Chryseobacterium</taxon>
    </lineage>
</organism>
<gene>
    <name evidence="4" type="ORF">SAMN05421769_0909</name>
</gene>
<keyword evidence="1 2" id="KW-0732">Signal</keyword>
<evidence type="ECO:0000313" key="4">
    <source>
        <dbReference type="EMBL" id="SIN89290.1"/>
    </source>
</evidence>
<evidence type="ECO:0000313" key="5">
    <source>
        <dbReference type="Proteomes" id="UP000184782"/>
    </source>
</evidence>
<dbReference type="InterPro" id="IPR011250">
    <property type="entry name" value="OMP/PagP_B-barrel"/>
</dbReference>
<evidence type="ECO:0000256" key="2">
    <source>
        <dbReference type="SAM" id="SignalP"/>
    </source>
</evidence>
<proteinExistence type="predicted"/>
<feature type="signal peptide" evidence="2">
    <location>
        <begin position="1"/>
        <end position="21"/>
    </location>
</feature>
<dbReference type="Proteomes" id="UP000184782">
    <property type="component" value="Unassembled WGS sequence"/>
</dbReference>
<dbReference type="STRING" id="59733.SAMN05421769_0909"/>
<dbReference type="SUPFAM" id="SSF56925">
    <property type="entry name" value="OMPA-like"/>
    <property type="match status" value="1"/>
</dbReference>
<dbReference type="EMBL" id="FSRQ01000001">
    <property type="protein sequence ID" value="SIN89290.1"/>
    <property type="molecule type" value="Genomic_DNA"/>
</dbReference>
<dbReference type="RefSeq" id="WP_074229129.1">
    <property type="nucleotide sequence ID" value="NZ_FSRQ01000001.1"/>
</dbReference>
<dbReference type="AlphaFoldDB" id="A0A1N6F1Y1"/>
<feature type="chain" id="PRO_5012432825" evidence="2">
    <location>
        <begin position="22"/>
        <end position="220"/>
    </location>
</feature>
<reference evidence="5" key="1">
    <citation type="submission" date="2016-12" db="EMBL/GenBank/DDBJ databases">
        <authorList>
            <person name="Varghese N."/>
            <person name="Submissions S."/>
        </authorList>
    </citation>
    <scope>NUCLEOTIDE SEQUENCE [LARGE SCALE GENOMIC DNA]</scope>
    <source>
        <strain evidence="5">DSM 16779</strain>
    </source>
</reference>